<name>A7VV46_9FIRM</name>
<organism evidence="1 2">
    <name type="scientific">[Clostridium] leptum DSM 753</name>
    <dbReference type="NCBI Taxonomy" id="428125"/>
    <lineage>
        <taxon>Bacteria</taxon>
        <taxon>Bacillati</taxon>
        <taxon>Bacillota</taxon>
        <taxon>Clostridia</taxon>
        <taxon>Eubacteriales</taxon>
        <taxon>Oscillospiraceae</taxon>
        <taxon>Oscillospiraceae incertae sedis</taxon>
    </lineage>
</organism>
<dbReference type="Proteomes" id="UP000003490">
    <property type="component" value="Unassembled WGS sequence"/>
</dbReference>
<reference evidence="1 2" key="1">
    <citation type="submission" date="2007-08" db="EMBL/GenBank/DDBJ databases">
        <title>Draft genome sequence of Clostridium leptum (DSM 753).</title>
        <authorList>
            <person name="Sudarsanam P."/>
            <person name="Ley R."/>
            <person name="Guruge J."/>
            <person name="Turnbaugh P.J."/>
            <person name="Mahowald M."/>
            <person name="Liep D."/>
            <person name="Gordon J."/>
        </authorList>
    </citation>
    <scope>NUCLEOTIDE SEQUENCE [LARGE SCALE GENOMIC DNA]</scope>
    <source>
        <strain evidence="1 2">DSM 753</strain>
    </source>
</reference>
<accession>A7VV46</accession>
<protein>
    <submittedName>
        <fullName evidence="1">Uncharacterized protein</fullName>
    </submittedName>
</protein>
<evidence type="ECO:0000313" key="1">
    <source>
        <dbReference type="EMBL" id="EDO60846.1"/>
    </source>
</evidence>
<dbReference type="AlphaFoldDB" id="A7VV46"/>
<dbReference type="HOGENOM" id="CLU_2218495_0_0_9"/>
<gene>
    <name evidence="1" type="ORF">CLOLEP_02451</name>
</gene>
<sequence length="106" mass="12432">MPERSIGNDVRRKERKYSWLFIYAPAFKKAGAYNGQLFFERRSILFVPGKSLDTVRISVGRGKEGFYRPAFLGLKYLFRQRESQEGPNHFSPWATIRRLRKPTAAF</sequence>
<evidence type="ECO:0000313" key="2">
    <source>
        <dbReference type="Proteomes" id="UP000003490"/>
    </source>
</evidence>
<proteinExistence type="predicted"/>
<dbReference type="EMBL" id="ABCB02000019">
    <property type="protein sequence ID" value="EDO60846.1"/>
    <property type="molecule type" value="Genomic_DNA"/>
</dbReference>
<reference evidence="1 2" key="2">
    <citation type="submission" date="2007-08" db="EMBL/GenBank/DDBJ databases">
        <authorList>
            <person name="Fulton L."/>
            <person name="Clifton S."/>
            <person name="Fulton B."/>
            <person name="Xu J."/>
            <person name="Minx P."/>
            <person name="Pepin K.H."/>
            <person name="Johnson M."/>
            <person name="Thiruvilangam P."/>
            <person name="Bhonagiri V."/>
            <person name="Nash W.E."/>
            <person name="Wang C."/>
            <person name="Mardis E.R."/>
            <person name="Wilson R.K."/>
        </authorList>
    </citation>
    <scope>NUCLEOTIDE SEQUENCE [LARGE SCALE GENOMIC DNA]</scope>
    <source>
        <strain evidence="1 2">DSM 753</strain>
    </source>
</reference>
<comment type="caution">
    <text evidence="1">The sequence shown here is derived from an EMBL/GenBank/DDBJ whole genome shotgun (WGS) entry which is preliminary data.</text>
</comment>